<protein>
    <recommendedName>
        <fullName evidence="4">OCEL domain-containing protein</fullName>
    </recommendedName>
</protein>
<proteinExistence type="inferred from homology"/>
<feature type="region of interest" description="Disordered" evidence="3">
    <location>
        <begin position="1"/>
        <end position="291"/>
    </location>
</feature>
<organism evidence="5 6">
    <name type="scientific">Coilia grayii</name>
    <name type="common">Gray's grenadier anchovy</name>
    <dbReference type="NCBI Taxonomy" id="363190"/>
    <lineage>
        <taxon>Eukaryota</taxon>
        <taxon>Metazoa</taxon>
        <taxon>Chordata</taxon>
        <taxon>Craniata</taxon>
        <taxon>Vertebrata</taxon>
        <taxon>Euteleostomi</taxon>
        <taxon>Actinopterygii</taxon>
        <taxon>Neopterygii</taxon>
        <taxon>Teleostei</taxon>
        <taxon>Clupei</taxon>
        <taxon>Clupeiformes</taxon>
        <taxon>Clupeoidei</taxon>
        <taxon>Engraulidae</taxon>
        <taxon>Coilinae</taxon>
        <taxon>Coilia</taxon>
    </lineage>
</organism>
<evidence type="ECO:0000256" key="3">
    <source>
        <dbReference type="SAM" id="MobiDB-lite"/>
    </source>
</evidence>
<evidence type="ECO:0000259" key="4">
    <source>
        <dbReference type="PROSITE" id="PS51980"/>
    </source>
</evidence>
<dbReference type="AlphaFoldDB" id="A0ABD1JTU3"/>
<dbReference type="EMBL" id="JBHFQA010000012">
    <property type="protein sequence ID" value="KAL2090283.1"/>
    <property type="molecule type" value="Genomic_DNA"/>
</dbReference>
<dbReference type="Proteomes" id="UP001591681">
    <property type="component" value="Unassembled WGS sequence"/>
</dbReference>
<feature type="compositionally biased region" description="Polar residues" evidence="3">
    <location>
        <begin position="278"/>
        <end position="290"/>
    </location>
</feature>
<evidence type="ECO:0000313" key="6">
    <source>
        <dbReference type="Proteomes" id="UP001591681"/>
    </source>
</evidence>
<dbReference type="Gene3D" id="6.10.140.340">
    <property type="match status" value="1"/>
</dbReference>
<keyword evidence="6" id="KW-1185">Reference proteome</keyword>
<feature type="compositionally biased region" description="Basic residues" evidence="3">
    <location>
        <begin position="217"/>
        <end position="228"/>
    </location>
</feature>
<dbReference type="PANTHER" id="PTHR23288">
    <property type="entry name" value="OCCLUDIN AND RNA POLYMERASE II ELONGATION FACTOR ELL"/>
    <property type="match status" value="1"/>
</dbReference>
<comment type="caution">
    <text evidence="5">The sequence shown here is derived from an EMBL/GenBank/DDBJ whole genome shotgun (WGS) entry which is preliminary data.</text>
</comment>
<feature type="compositionally biased region" description="Basic and acidic residues" evidence="3">
    <location>
        <begin position="229"/>
        <end position="258"/>
    </location>
</feature>
<name>A0ABD1JTU3_9TELE</name>
<gene>
    <name evidence="5" type="ORF">ACEWY4_014971</name>
</gene>
<dbReference type="InterPro" id="IPR031176">
    <property type="entry name" value="ELL/occludin"/>
</dbReference>
<feature type="domain" description="OCEL" evidence="4">
    <location>
        <begin position="295"/>
        <end position="405"/>
    </location>
</feature>
<dbReference type="PANTHER" id="PTHR23288:SF9">
    <property type="entry name" value="RNA POLYMERASE II ELONGATION FACTOR ELL"/>
    <property type="match status" value="1"/>
</dbReference>
<evidence type="ECO:0000313" key="5">
    <source>
        <dbReference type="EMBL" id="KAL2090283.1"/>
    </source>
</evidence>
<accession>A0ABD1JTU3</accession>
<dbReference type="InterPro" id="IPR010844">
    <property type="entry name" value="Occludin_ELL"/>
</dbReference>
<evidence type="ECO:0000256" key="2">
    <source>
        <dbReference type="PROSITE-ProRule" id="PRU01324"/>
    </source>
</evidence>
<sequence>MRIMSQKLCKAPSRTPTPSEVPGSPPKEPASSSPSQKRPATEFIDPVANKKPRISHLVSKAATPINGKLSASNGKEATSSVTPQLQPPPPSSSSGESGAPDPPPPLLDLPPAPGPPPPLLDLPRHFHPLSDISNDSSHNGRDPEGREAALAERLAQPPHQAPPQPPVAAQPPPGPRPLAAPRSRSPSPDPARPHSKPPSPTPSPSPHGKPPSPSPHGKPKKKSKKHKDKEKTREREREGRKERRGGAEERVPEQRKACDVSSSPEPLKASSGPHKSTDLNGTCDSSSTSMPPEVADYLLKYTVIGSPEQRQSYKNDFNAEYSEYRGLHARIEGITRQFTVLDAELKQLQQGTDKYKLIHNQILEEYRKIKKTNPHYSQEKNRCEYLHSKLAHIKRLIAEFDQQQMQSWH</sequence>
<feature type="compositionally biased region" description="Pro residues" evidence="3">
    <location>
        <begin position="159"/>
        <end position="178"/>
    </location>
</feature>
<dbReference type="SUPFAM" id="SSF144292">
    <property type="entry name" value="occludin/ELL-like"/>
    <property type="match status" value="1"/>
</dbReference>
<feature type="compositionally biased region" description="Polar residues" evidence="3">
    <location>
        <begin position="69"/>
        <end position="82"/>
    </location>
</feature>
<dbReference type="Pfam" id="PF07303">
    <property type="entry name" value="Occludin_ELL"/>
    <property type="match status" value="1"/>
</dbReference>
<feature type="compositionally biased region" description="Pro residues" evidence="3">
    <location>
        <begin position="100"/>
        <end position="120"/>
    </location>
</feature>
<feature type="compositionally biased region" description="Basic and acidic residues" evidence="3">
    <location>
        <begin position="138"/>
        <end position="150"/>
    </location>
</feature>
<dbReference type="PROSITE" id="PS51980">
    <property type="entry name" value="OCEL"/>
    <property type="match status" value="1"/>
</dbReference>
<comment type="similarity">
    <text evidence="1 2">Belongs to the ELL/occludin family.</text>
</comment>
<reference evidence="5 6" key="1">
    <citation type="submission" date="2024-09" db="EMBL/GenBank/DDBJ databases">
        <title>A chromosome-level genome assembly of Gray's grenadier anchovy, Coilia grayii.</title>
        <authorList>
            <person name="Fu Z."/>
        </authorList>
    </citation>
    <scope>NUCLEOTIDE SEQUENCE [LARGE SCALE GENOMIC DNA]</scope>
    <source>
        <strain evidence="5">G4</strain>
        <tissue evidence="5">Muscle</tissue>
    </source>
</reference>
<evidence type="ECO:0000256" key="1">
    <source>
        <dbReference type="ARBA" id="ARBA00009171"/>
    </source>
</evidence>
<feature type="compositionally biased region" description="Pro residues" evidence="3">
    <location>
        <begin position="196"/>
        <end position="216"/>
    </location>
</feature>